<gene>
    <name evidence="1" type="ORF">NCTC10038_03306</name>
</gene>
<proteinExistence type="predicted"/>
<protein>
    <submittedName>
        <fullName evidence="1">Uncharacterized protein</fullName>
    </submittedName>
</protein>
<dbReference type="Proteomes" id="UP000248640">
    <property type="component" value="Chromosome 1"/>
</dbReference>
<name>A0A8B4I8E6_PSEFL</name>
<evidence type="ECO:0000313" key="1">
    <source>
        <dbReference type="EMBL" id="SQF91878.1"/>
    </source>
</evidence>
<dbReference type="GeneID" id="61639194"/>
<organism evidence="1 2">
    <name type="scientific">Pseudomonas fluorescens</name>
    <dbReference type="NCBI Taxonomy" id="294"/>
    <lineage>
        <taxon>Bacteria</taxon>
        <taxon>Pseudomonadati</taxon>
        <taxon>Pseudomonadota</taxon>
        <taxon>Gammaproteobacteria</taxon>
        <taxon>Pseudomonadales</taxon>
        <taxon>Pseudomonadaceae</taxon>
        <taxon>Pseudomonas</taxon>
    </lineage>
</organism>
<dbReference type="EMBL" id="LS483372">
    <property type="protein sequence ID" value="SQF91878.1"/>
    <property type="molecule type" value="Genomic_DNA"/>
</dbReference>
<accession>A0A8B4I8E6</accession>
<dbReference type="AlphaFoldDB" id="A0A8B4I8E6"/>
<sequence length="124" mass="14057">MSNAMTAEQKLKFAARIYKQTIEPLEKALTRALSCGFPEEHIQRLQHMIEEAKMIASFEHITLPVKKKSPGRPRKGSKTVEQECHDIFKSYCPVFIPLKVQEKKGVDAAGNVKPQEGLVFNFSK</sequence>
<dbReference type="RefSeq" id="WP_096236913.1">
    <property type="nucleotide sequence ID" value="NZ_CBCRXZ010000002.1"/>
</dbReference>
<evidence type="ECO:0000313" key="2">
    <source>
        <dbReference type="Proteomes" id="UP000248640"/>
    </source>
</evidence>
<reference evidence="1 2" key="1">
    <citation type="submission" date="2018-06" db="EMBL/GenBank/DDBJ databases">
        <authorList>
            <consortium name="Pathogen Informatics"/>
            <person name="Doyle S."/>
        </authorList>
    </citation>
    <scope>NUCLEOTIDE SEQUENCE [LARGE SCALE GENOMIC DNA]</scope>
    <source>
        <strain evidence="1 2">NCTC10038</strain>
    </source>
</reference>